<dbReference type="GO" id="GO:0046872">
    <property type="term" value="F:metal ion binding"/>
    <property type="evidence" value="ECO:0007669"/>
    <property type="project" value="UniProtKB-KW"/>
</dbReference>
<dbReference type="Pfam" id="PF01966">
    <property type="entry name" value="HD"/>
    <property type="match status" value="1"/>
</dbReference>
<organism evidence="8 9">
    <name type="scientific">Holtiella tumoricola</name>
    <dbReference type="NCBI Taxonomy" id="3018743"/>
    <lineage>
        <taxon>Bacteria</taxon>
        <taxon>Bacillati</taxon>
        <taxon>Bacillota</taxon>
        <taxon>Clostridia</taxon>
        <taxon>Lachnospirales</taxon>
        <taxon>Cellulosilyticaceae</taxon>
        <taxon>Holtiella</taxon>
    </lineage>
</organism>
<dbReference type="SMART" id="SM00471">
    <property type="entry name" value="HDc"/>
    <property type="match status" value="1"/>
</dbReference>
<dbReference type="GO" id="GO:0000166">
    <property type="term" value="F:nucleotide binding"/>
    <property type="evidence" value="ECO:0007669"/>
    <property type="project" value="UniProtKB-KW"/>
</dbReference>
<dbReference type="EC" id="3.6.1.41" evidence="1"/>
<evidence type="ECO:0000256" key="4">
    <source>
        <dbReference type="ARBA" id="ARBA00022801"/>
    </source>
</evidence>
<evidence type="ECO:0000259" key="7">
    <source>
        <dbReference type="PROSITE" id="PS51831"/>
    </source>
</evidence>
<evidence type="ECO:0000313" key="8">
    <source>
        <dbReference type="EMBL" id="MDA3733639.1"/>
    </source>
</evidence>
<dbReference type="PANTHER" id="PTHR35795">
    <property type="entry name" value="SLR1885 PROTEIN"/>
    <property type="match status" value="1"/>
</dbReference>
<dbReference type="EMBL" id="JAQIFT010000068">
    <property type="protein sequence ID" value="MDA3733639.1"/>
    <property type="molecule type" value="Genomic_DNA"/>
</dbReference>
<keyword evidence="3" id="KW-0547">Nucleotide-binding</keyword>
<gene>
    <name evidence="8" type="primary">yqeK</name>
    <name evidence="8" type="ORF">PBV87_19395</name>
</gene>
<keyword evidence="9" id="KW-1185">Reference proteome</keyword>
<dbReference type="CDD" id="cd00077">
    <property type="entry name" value="HDc"/>
    <property type="match status" value="1"/>
</dbReference>
<dbReference type="AlphaFoldDB" id="A0AA42J2F2"/>
<comment type="caution">
    <text evidence="8">The sequence shown here is derived from an EMBL/GenBank/DDBJ whole genome shotgun (WGS) entry which is preliminary data.</text>
</comment>
<evidence type="ECO:0000313" key="9">
    <source>
        <dbReference type="Proteomes" id="UP001169242"/>
    </source>
</evidence>
<keyword evidence="2" id="KW-0479">Metal-binding</keyword>
<dbReference type="Proteomes" id="UP001169242">
    <property type="component" value="Unassembled WGS sequence"/>
</dbReference>
<dbReference type="PANTHER" id="PTHR35795:SF1">
    <property type="entry name" value="BIS(5'-NUCLEOSYL)-TETRAPHOSPHATASE, SYMMETRICAL"/>
    <property type="match status" value="1"/>
</dbReference>
<keyword evidence="4 8" id="KW-0378">Hydrolase</keyword>
<dbReference type="GO" id="GO:0008803">
    <property type="term" value="F:bis(5'-nucleosyl)-tetraphosphatase (symmetrical) activity"/>
    <property type="evidence" value="ECO:0007669"/>
    <property type="project" value="UniProtKB-EC"/>
</dbReference>
<dbReference type="InterPro" id="IPR003607">
    <property type="entry name" value="HD/PDEase_dom"/>
</dbReference>
<dbReference type="SUPFAM" id="SSF109604">
    <property type="entry name" value="HD-domain/PDEase-like"/>
    <property type="match status" value="1"/>
</dbReference>
<dbReference type="InterPro" id="IPR005249">
    <property type="entry name" value="YqeK"/>
</dbReference>
<name>A0AA42J2F2_9FIRM</name>
<reference evidence="8" key="1">
    <citation type="journal article" date="2023" name="Int. J. Syst. Evol. Microbiol.">
        <title>&lt;i&gt;Holtiella tumoricola&lt;/i&gt; gen. nov. sp. nov., isolated from a human clinical sample.</title>
        <authorList>
            <person name="Allen-Vercoe E."/>
            <person name="Daigneault M.C."/>
            <person name="Vancuren S.J."/>
            <person name="Cochrane K."/>
            <person name="O'Neal L.L."/>
            <person name="Sankaranarayanan K."/>
            <person name="Lawson P.A."/>
        </authorList>
    </citation>
    <scope>NUCLEOTIDE SEQUENCE</scope>
    <source>
        <strain evidence="8">CC70A</strain>
    </source>
</reference>
<evidence type="ECO:0000256" key="2">
    <source>
        <dbReference type="ARBA" id="ARBA00022723"/>
    </source>
</evidence>
<sequence length="184" mass="21410">MSHYVKERLSQGRYEHTKGVVEMAIELANCYNVDTDKVFIAALFHDLAKEIPVEESLKLCKEYGVEIDQFEREHPHLIHGKLGACLLERDWGVTDSTILNSVRYHTVGRTHMTDIEKIIYLADMVERGRKPYPALEQIRRLAKHDLNKAMYTALSKSKEYVKSRGQEMHPITDVLLEEYKTYDI</sequence>
<dbReference type="Gene3D" id="1.10.3210.10">
    <property type="entry name" value="Hypothetical protein af1432"/>
    <property type="match status" value="1"/>
</dbReference>
<evidence type="ECO:0000256" key="1">
    <source>
        <dbReference type="ARBA" id="ARBA00012506"/>
    </source>
</evidence>
<dbReference type="InterPro" id="IPR006674">
    <property type="entry name" value="HD_domain"/>
</dbReference>
<dbReference type="InterPro" id="IPR051094">
    <property type="entry name" value="Diverse_Catalytic_Enzymes"/>
</dbReference>
<dbReference type="PROSITE" id="PS51831">
    <property type="entry name" value="HD"/>
    <property type="match status" value="1"/>
</dbReference>
<keyword evidence="5" id="KW-0408">Iron</keyword>
<accession>A0AA42J2F2</accession>
<feature type="domain" description="HD" evidence="7">
    <location>
        <begin position="13"/>
        <end position="128"/>
    </location>
</feature>
<dbReference type="NCBIfam" id="TIGR00488">
    <property type="entry name" value="bis(5'-nucleosyl)-tetraphosphatase (symmetrical) YqeK"/>
    <property type="match status" value="1"/>
</dbReference>
<evidence type="ECO:0000256" key="6">
    <source>
        <dbReference type="ARBA" id="ARBA00049417"/>
    </source>
</evidence>
<proteinExistence type="predicted"/>
<evidence type="ECO:0000256" key="5">
    <source>
        <dbReference type="ARBA" id="ARBA00023004"/>
    </source>
</evidence>
<evidence type="ECO:0000256" key="3">
    <source>
        <dbReference type="ARBA" id="ARBA00022741"/>
    </source>
</evidence>
<protein>
    <recommendedName>
        <fullName evidence="1">bis(5'-nucleosyl)-tetraphosphatase (symmetrical)</fullName>
        <ecNumber evidence="1">3.6.1.41</ecNumber>
    </recommendedName>
</protein>
<comment type="catalytic activity">
    <reaction evidence="6">
        <text>P(1),P(4)-bis(5'-adenosyl) tetraphosphate + H2O = 2 ADP + 2 H(+)</text>
        <dbReference type="Rhea" id="RHEA:24252"/>
        <dbReference type="ChEBI" id="CHEBI:15377"/>
        <dbReference type="ChEBI" id="CHEBI:15378"/>
        <dbReference type="ChEBI" id="CHEBI:58141"/>
        <dbReference type="ChEBI" id="CHEBI:456216"/>
        <dbReference type="EC" id="3.6.1.41"/>
    </reaction>
</comment>